<dbReference type="AlphaFoldDB" id="A0A9P9D6P2"/>
<dbReference type="Proteomes" id="UP000738349">
    <property type="component" value="Unassembled WGS sequence"/>
</dbReference>
<reference evidence="2" key="1">
    <citation type="journal article" date="2021" name="Nat. Commun.">
        <title>Genetic determinants of endophytism in the Arabidopsis root mycobiome.</title>
        <authorList>
            <person name="Mesny F."/>
            <person name="Miyauchi S."/>
            <person name="Thiergart T."/>
            <person name="Pickel B."/>
            <person name="Atanasova L."/>
            <person name="Karlsson M."/>
            <person name="Huettel B."/>
            <person name="Barry K.W."/>
            <person name="Haridas S."/>
            <person name="Chen C."/>
            <person name="Bauer D."/>
            <person name="Andreopoulos W."/>
            <person name="Pangilinan J."/>
            <person name="LaButti K."/>
            <person name="Riley R."/>
            <person name="Lipzen A."/>
            <person name="Clum A."/>
            <person name="Drula E."/>
            <person name="Henrissat B."/>
            <person name="Kohler A."/>
            <person name="Grigoriev I.V."/>
            <person name="Martin F.M."/>
            <person name="Hacquard S."/>
        </authorList>
    </citation>
    <scope>NUCLEOTIDE SEQUENCE</scope>
    <source>
        <strain evidence="2">MPI-CAGE-AT-0147</strain>
    </source>
</reference>
<evidence type="ECO:0000256" key="1">
    <source>
        <dbReference type="ARBA" id="ARBA00008359"/>
    </source>
</evidence>
<accession>A0A9P9D6P2</accession>
<comment type="caution">
    <text evidence="2">The sequence shown here is derived from an EMBL/GenBank/DDBJ whole genome shotgun (WGS) entry which is preliminary data.</text>
</comment>
<protein>
    <submittedName>
        <fullName evidence="2">Gti1/Pac2 family-domain-containing protein</fullName>
    </submittedName>
</protein>
<gene>
    <name evidence="2" type="ORF">EDB81DRAFT_848751</name>
</gene>
<evidence type="ECO:0000313" key="3">
    <source>
        <dbReference type="Proteomes" id="UP000738349"/>
    </source>
</evidence>
<dbReference type="InterPro" id="IPR018608">
    <property type="entry name" value="Gti1/Pac2"/>
</dbReference>
<dbReference type="OrthoDB" id="5319641at2759"/>
<proteinExistence type="inferred from homology"/>
<name>A0A9P9D6P2_9HYPO</name>
<dbReference type="EMBL" id="JAGMUV010000035">
    <property type="protein sequence ID" value="KAH7113427.1"/>
    <property type="molecule type" value="Genomic_DNA"/>
</dbReference>
<dbReference type="Pfam" id="PF09729">
    <property type="entry name" value="Gti1_Pac2"/>
    <property type="match status" value="1"/>
</dbReference>
<dbReference type="PANTHER" id="PTHR28027:SF2">
    <property type="entry name" value="TRANSCRIPTIONAL REGULATOR MIT1"/>
    <property type="match status" value="1"/>
</dbReference>
<comment type="similarity">
    <text evidence="1">Belongs to the MIT1/WOR1 family.</text>
</comment>
<keyword evidence="3" id="KW-1185">Reference proteome</keyword>
<evidence type="ECO:0000313" key="2">
    <source>
        <dbReference type="EMBL" id="KAH7113427.1"/>
    </source>
</evidence>
<sequence>MAMASSSSPLNPTFQGYVESTLDALILFEACLSGQLTHVPRRPHGNVFIYEEHASGIKRWTDGILWSPSRILGNFLIYRELEKPFSPGKKKRALMKSKKCQQGIKKTATPSRPAIGFPSAMNANAAGKDTERALIGSLIDLYPFKDDGLIKKTISVSFQGVPHHLVSYYNVNDVMAGRLITPTKHPDLTSVIPRSELHVNYSTDE</sequence>
<dbReference type="PANTHER" id="PTHR28027">
    <property type="entry name" value="TRANSCRIPTIONAL REGULATOR MIT1"/>
    <property type="match status" value="1"/>
</dbReference>
<dbReference type="GO" id="GO:0003677">
    <property type="term" value="F:DNA binding"/>
    <property type="evidence" value="ECO:0007669"/>
    <property type="project" value="TreeGrafter"/>
</dbReference>
<organism evidence="2 3">
    <name type="scientific">Dactylonectria macrodidyma</name>
    <dbReference type="NCBI Taxonomy" id="307937"/>
    <lineage>
        <taxon>Eukaryota</taxon>
        <taxon>Fungi</taxon>
        <taxon>Dikarya</taxon>
        <taxon>Ascomycota</taxon>
        <taxon>Pezizomycotina</taxon>
        <taxon>Sordariomycetes</taxon>
        <taxon>Hypocreomycetidae</taxon>
        <taxon>Hypocreales</taxon>
        <taxon>Nectriaceae</taxon>
        <taxon>Dactylonectria</taxon>
    </lineage>
</organism>